<gene>
    <name evidence="3" type="ORF">DFR58_13114</name>
</gene>
<dbReference type="OrthoDB" id="9808275at2"/>
<dbReference type="InterPro" id="IPR014710">
    <property type="entry name" value="RmlC-like_jellyroll"/>
</dbReference>
<keyword evidence="2" id="KW-0862">Zinc</keyword>
<dbReference type="Gene3D" id="2.60.120.10">
    <property type="entry name" value="Jelly Rolls"/>
    <property type="match status" value="1"/>
</dbReference>
<comment type="caution">
    <text evidence="3">The sequence shown here is derived from an EMBL/GenBank/DDBJ whole genome shotgun (WGS) entry which is preliminary data.</text>
</comment>
<dbReference type="PANTHER" id="PTHR42742">
    <property type="entry name" value="TRANSCRIPTIONAL REPRESSOR MPRA"/>
    <property type="match status" value="1"/>
</dbReference>
<evidence type="ECO:0000256" key="2">
    <source>
        <dbReference type="ARBA" id="ARBA00022833"/>
    </source>
</evidence>
<accession>A0A369AKT8</accession>
<keyword evidence="3" id="KW-0413">Isomerase</keyword>
<keyword evidence="1" id="KW-0479">Metal-binding</keyword>
<keyword evidence="4" id="KW-1185">Reference proteome</keyword>
<dbReference type="AlphaFoldDB" id="A0A369AKT8"/>
<dbReference type="EMBL" id="QPJT01000031">
    <property type="protein sequence ID" value="RCX09970.1"/>
    <property type="molecule type" value="Genomic_DNA"/>
</dbReference>
<dbReference type="GO" id="GO:0016853">
    <property type="term" value="F:isomerase activity"/>
    <property type="evidence" value="ECO:0007669"/>
    <property type="project" value="UniProtKB-KW"/>
</dbReference>
<dbReference type="RefSeq" id="WP_114299626.1">
    <property type="nucleotide sequence ID" value="NZ_QPJT01000031.1"/>
</dbReference>
<sequence length="614" mass="70518">MSFMFNPYPYDDPNAVNHICFDPELKKTVSADSLASAKRLTARILEQLSRSPRCIVALDGYITAPILQFKGLLSLQLAQNGISFEEISTQQLFLDSDTLYENFLPYLPEDKSTDPVLLYGSRYEGGYESLMKADEIEKLSSELKSFSESGKGVLILYGYGSLIDTLRRYCTLKLFIDMTQKRTILNIRQGMFTNLGSTKPMPVNQILRRSYYIDFEVVAEFRGKLICNGQIDYYIAGDNPDKMKMLPLTTMKALFETMIGYPLRCRPVYLEGVWGGFYVKRLRNLPEEMKNCAWVFDLIPMEVSIAADIETMELEFPFYCFVQVIGPKLMGKKPAEKFNGYFPIRFNYDDTFHSSGNMSIQVHPNGDYIKGNNELGRQDESYYMVVTGQEAKTYCGFHEDADVEEFIEKARRAEIYGEGFDHDKYVYSEPSVAGQQFLIPAGTIHASGRNQVILEIGSLTIGSYTYKMYDYMRKDLDGNLRPIHTFHGDKVLRRDFKESWVKANLIQKPRVIREGTGFEETIVGQHDLIYFSLRNVRFFEKYEDETTDRFHVLVLVEGEKCLIRSLTNPDRCFEQNYLDMVIVPAGFGPYEVINKGVGKVTIHKTLLKEGFENE</sequence>
<name>A0A369AKT8_9FIRM</name>
<dbReference type="CDD" id="cd07010">
    <property type="entry name" value="cupin_PMI_type_I_N_bac"/>
    <property type="match status" value="1"/>
</dbReference>
<reference evidence="3 4" key="1">
    <citation type="submission" date="2018-07" db="EMBL/GenBank/DDBJ databases">
        <title>Genomic Encyclopedia of Type Strains, Phase IV (KMG-IV): sequencing the most valuable type-strain genomes for metagenomic binning, comparative biology and taxonomic classification.</title>
        <authorList>
            <person name="Goeker M."/>
        </authorList>
    </citation>
    <scope>NUCLEOTIDE SEQUENCE [LARGE SCALE GENOMIC DNA]</scope>
    <source>
        <strain evidence="3 4">DSM 27016</strain>
    </source>
</reference>
<dbReference type="InterPro" id="IPR011051">
    <property type="entry name" value="RmlC_Cupin_sf"/>
</dbReference>
<organism evidence="3 4">
    <name type="scientific">Anaerobacterium chartisolvens</name>
    <dbReference type="NCBI Taxonomy" id="1297424"/>
    <lineage>
        <taxon>Bacteria</taxon>
        <taxon>Bacillati</taxon>
        <taxon>Bacillota</taxon>
        <taxon>Clostridia</taxon>
        <taxon>Eubacteriales</taxon>
        <taxon>Oscillospiraceae</taxon>
        <taxon>Anaerobacterium</taxon>
    </lineage>
</organism>
<proteinExistence type="predicted"/>
<protein>
    <submittedName>
        <fullName evidence="3">Mannose-6-phosphate isomerase class I</fullName>
    </submittedName>
</protein>
<evidence type="ECO:0000313" key="4">
    <source>
        <dbReference type="Proteomes" id="UP000253034"/>
    </source>
</evidence>
<dbReference type="InterPro" id="IPR051804">
    <property type="entry name" value="Carb_Metab_Reg_Kinase/Isom"/>
</dbReference>
<dbReference type="SUPFAM" id="SSF51182">
    <property type="entry name" value="RmlC-like cupins"/>
    <property type="match status" value="1"/>
</dbReference>
<dbReference type="GO" id="GO:0046872">
    <property type="term" value="F:metal ion binding"/>
    <property type="evidence" value="ECO:0007669"/>
    <property type="project" value="UniProtKB-KW"/>
</dbReference>
<dbReference type="PANTHER" id="PTHR42742:SF3">
    <property type="entry name" value="FRUCTOKINASE"/>
    <property type="match status" value="1"/>
</dbReference>
<dbReference type="Proteomes" id="UP000253034">
    <property type="component" value="Unassembled WGS sequence"/>
</dbReference>
<evidence type="ECO:0000313" key="3">
    <source>
        <dbReference type="EMBL" id="RCX09970.1"/>
    </source>
</evidence>
<evidence type="ECO:0000256" key="1">
    <source>
        <dbReference type="ARBA" id="ARBA00022723"/>
    </source>
</evidence>